<protein>
    <submittedName>
        <fullName evidence="2">HicB-like antitoxin</fullName>
    </submittedName>
</protein>
<dbReference type="SUPFAM" id="SSF143100">
    <property type="entry name" value="TTHA1013/TTHA0281-like"/>
    <property type="match status" value="1"/>
</dbReference>
<gene>
    <name evidence="2" type="ORF">TRIPP_86</name>
</gene>
<dbReference type="EMBL" id="KT755656">
    <property type="protein sequence ID" value="ALH46459.1"/>
    <property type="molecule type" value="Genomic_DNA"/>
</dbReference>
<proteinExistence type="predicted"/>
<dbReference type="KEGG" id="vg:26637044"/>
<dbReference type="Proteomes" id="UP000204254">
    <property type="component" value="Segment"/>
</dbReference>
<dbReference type="OrthoDB" id="12376at10239"/>
<dbReference type="GeneID" id="26637044"/>
<dbReference type="Pfam" id="PF15919">
    <property type="entry name" value="HicB_lk_antitox"/>
    <property type="match status" value="1"/>
</dbReference>
<evidence type="ECO:0000259" key="1">
    <source>
        <dbReference type="Pfam" id="PF15919"/>
    </source>
</evidence>
<name>A0A0N9RRE8_9CAUD</name>
<keyword evidence="3" id="KW-1185">Reference proteome</keyword>
<organism evidence="2 3">
    <name type="scientific">Paenibacillus phage Tripp</name>
    <dbReference type="NCBI Taxonomy" id="1718161"/>
    <lineage>
        <taxon>Viruses</taxon>
        <taxon>Duplodnaviria</taxon>
        <taxon>Heunggongvirae</taxon>
        <taxon>Uroviricota</taxon>
        <taxon>Caudoviricetes</taxon>
        <taxon>Halcyonevirus</taxon>
        <taxon>Halcyonevirus tripp</taxon>
    </lineage>
</organism>
<reference evidence="2 3" key="1">
    <citation type="journal article" date="2016" name="Genome Announc.">
        <title>Paenibacillus larvae Phage Tripp Genome Has 378-Base-Pair Terminal Repeats.</title>
        <authorList>
            <person name="Abraham J."/>
            <person name="Bousquet A.C."/>
            <person name="Bruff E."/>
            <person name="Carson N."/>
            <person name="Clark A."/>
            <person name="Connell A."/>
            <person name="Davis Z."/>
            <person name="Dums J."/>
            <person name="Everington C."/>
            <person name="Groth A."/>
            <person name="Hawes N."/>
            <person name="McArthur N."/>
            <person name="McKenney C."/>
            <person name="Oufkir A."/>
            <person name="Pearce B."/>
            <person name="Rampal S."/>
            <person name="Rozier H."/>
            <person name="Schaff J."/>
            <person name="Slehria T."/>
            <person name="Carson S."/>
            <person name="Miller E.S."/>
        </authorList>
    </citation>
    <scope>NUCLEOTIDE SEQUENCE [LARGE SCALE GENOMIC DNA]</scope>
</reference>
<dbReference type="RefSeq" id="YP_009210606.1">
    <property type="nucleotide sequence ID" value="NC_028930.1"/>
</dbReference>
<sequence>MSKIKDVIYPAIFTREESGLWSVEFPDIKNAVTQGDSLEDAYRMAVELLSAMVFDDIKAGKELPKPSQVNEIPHDPDAEFVTLVSSRIASVSASESYVRVNCTLPEWMKTEAAAANIDFSKTLQEGLREKLGIDR</sequence>
<accession>A0A0N9RRE8</accession>
<dbReference type="InterPro" id="IPR035069">
    <property type="entry name" value="TTHA1013/TTHA0281-like"/>
</dbReference>
<dbReference type="InterPro" id="IPR031807">
    <property type="entry name" value="HicB-like"/>
</dbReference>
<evidence type="ECO:0000313" key="3">
    <source>
        <dbReference type="Proteomes" id="UP000204254"/>
    </source>
</evidence>
<feature type="domain" description="HicB-like antitoxin of toxin-antitoxin system" evidence="1">
    <location>
        <begin position="9"/>
        <end position="109"/>
    </location>
</feature>
<dbReference type="Gene3D" id="3.30.160.250">
    <property type="match status" value="1"/>
</dbReference>
<evidence type="ECO:0000313" key="2">
    <source>
        <dbReference type="EMBL" id="ALH46459.1"/>
    </source>
</evidence>